<dbReference type="AlphaFoldDB" id="A0A2T0ALT9"/>
<dbReference type="PANTHER" id="PTHR43794:SF11">
    <property type="entry name" value="AMIDOHYDROLASE-RELATED DOMAIN-CONTAINING PROTEIN"/>
    <property type="match status" value="1"/>
</dbReference>
<dbReference type="GO" id="GO:0046872">
    <property type="term" value="F:metal ion binding"/>
    <property type="evidence" value="ECO:0007669"/>
    <property type="project" value="UniProtKB-KW"/>
</dbReference>
<feature type="domain" description="Amidohydrolase-related" evidence="4">
    <location>
        <begin position="56"/>
        <end position="411"/>
    </location>
</feature>
<dbReference type="NCBIfam" id="TIGR03314">
    <property type="entry name" value="Se_ssnA"/>
    <property type="match status" value="1"/>
</dbReference>
<dbReference type="PANTHER" id="PTHR43794">
    <property type="entry name" value="AMINOHYDROLASE SSNA-RELATED"/>
    <property type="match status" value="1"/>
</dbReference>
<keyword evidence="3" id="KW-0862">Zinc</keyword>
<protein>
    <submittedName>
        <fullName evidence="6">5-methylthioadenosine/S-adenosylhomocysteine deaminase</fullName>
        <ecNumber evidence="6">3.5.4.28</ecNumber>
    </submittedName>
</protein>
<dbReference type="CDD" id="cd01298">
    <property type="entry name" value="ATZ_TRZ_like"/>
    <property type="match status" value="1"/>
</dbReference>
<evidence type="ECO:0000256" key="1">
    <source>
        <dbReference type="ARBA" id="ARBA00022723"/>
    </source>
</evidence>
<evidence type="ECO:0000259" key="4">
    <source>
        <dbReference type="Pfam" id="PF01979"/>
    </source>
</evidence>
<reference evidence="6 7" key="1">
    <citation type="submission" date="2018-03" db="EMBL/GenBank/DDBJ databases">
        <title>Genome sequence of Moorella humiferrea DSM 23265.</title>
        <authorList>
            <person name="Poehlein A."/>
            <person name="Daniel R."/>
        </authorList>
    </citation>
    <scope>NUCLEOTIDE SEQUENCE [LARGE SCALE GENOMIC DNA]</scope>
    <source>
        <strain evidence="6 7">DSM 23265</strain>
    </source>
</reference>
<evidence type="ECO:0000259" key="5">
    <source>
        <dbReference type="Pfam" id="PF22039"/>
    </source>
</evidence>
<dbReference type="InterPro" id="IPR006680">
    <property type="entry name" value="Amidohydro-rel"/>
</dbReference>
<dbReference type="Proteomes" id="UP000238415">
    <property type="component" value="Unassembled WGS sequence"/>
</dbReference>
<proteinExistence type="predicted"/>
<dbReference type="OrthoDB" id="9807210at2"/>
<feature type="domain" description="Aminodeoxyfutalosine deaminase/Imidazolonepropionase-like composite" evidence="5">
    <location>
        <begin position="22"/>
        <end position="47"/>
    </location>
</feature>
<dbReference type="GO" id="GO:0050270">
    <property type="term" value="F:S-adenosylhomocysteine deaminase activity"/>
    <property type="evidence" value="ECO:0007669"/>
    <property type="project" value="UniProtKB-EC"/>
</dbReference>
<dbReference type="SUPFAM" id="SSF51556">
    <property type="entry name" value="Metallo-dependent hydrolases"/>
    <property type="match status" value="1"/>
</dbReference>
<dbReference type="NCBIfam" id="NF005540">
    <property type="entry name" value="PRK07203.1"/>
    <property type="match status" value="1"/>
</dbReference>
<organism evidence="6 7">
    <name type="scientific">Neomoorella humiferrea</name>
    <dbReference type="NCBI Taxonomy" id="676965"/>
    <lineage>
        <taxon>Bacteria</taxon>
        <taxon>Bacillati</taxon>
        <taxon>Bacillota</taxon>
        <taxon>Clostridia</taxon>
        <taxon>Neomoorellales</taxon>
        <taxon>Neomoorellaceae</taxon>
        <taxon>Neomoorella</taxon>
    </lineage>
</organism>
<dbReference type="EMBL" id="PVXM01000055">
    <property type="protein sequence ID" value="PRR69522.1"/>
    <property type="molecule type" value="Genomic_DNA"/>
</dbReference>
<sequence length="441" mass="47891">MLLVGNGHLLSLVPERPYLADGAVAVEGDRIVAVGATAELRRRYPEAEWLDARGMVIMPGLINNHMHLYSTFARGMALKEAPPTNFLEILQRLWWRLDKALTLEDVYYSALIPLIDCIKNGTTTILDHHASPCAVRGSLEMIAQAAGEAGVRTCLAYEVSDRDGEEIMRQGIAENVEAIKKYRGGEGLLSATFGLHASFTLSDATLDACREAAEEVGSGFHIHVAEGIQDVEDALEREGKRVVERLADHGILGPDTVAAHCVHVTEREIAILKETGTLVVHNPESNMGNAVGCAPVGEMLAAGVVVGLGTDGYTSDMFESLKTANVLRRLVSGDPNAGWSEVPAMVFSNNSRIAERFFAHPVGRLQEGAYADIILVNYHAPTPITADNWFGHLLFGFNGGLVDTTIIGGKILMRARRLLHLDEAAIAARARELAVKVWERF</sequence>
<evidence type="ECO:0000256" key="3">
    <source>
        <dbReference type="ARBA" id="ARBA00022833"/>
    </source>
</evidence>
<dbReference type="Pfam" id="PF01979">
    <property type="entry name" value="Amidohydro_1"/>
    <property type="match status" value="1"/>
</dbReference>
<dbReference type="InterPro" id="IPR011059">
    <property type="entry name" value="Metal-dep_hydrolase_composite"/>
</dbReference>
<evidence type="ECO:0000256" key="2">
    <source>
        <dbReference type="ARBA" id="ARBA00022801"/>
    </source>
</evidence>
<evidence type="ECO:0000313" key="6">
    <source>
        <dbReference type="EMBL" id="PRR69522.1"/>
    </source>
</evidence>
<keyword evidence="2 6" id="KW-0378">Hydrolase</keyword>
<accession>A0A2T0ALT9</accession>
<dbReference type="InterPro" id="IPR050287">
    <property type="entry name" value="MTA/SAH_deaminase"/>
</dbReference>
<dbReference type="SUPFAM" id="SSF51338">
    <property type="entry name" value="Composite domain of metallo-dependent hydrolases"/>
    <property type="match status" value="1"/>
</dbReference>
<dbReference type="InterPro" id="IPR054418">
    <property type="entry name" value="MQNX/HUTI_composite_N"/>
</dbReference>
<dbReference type="Gene3D" id="3.20.20.140">
    <property type="entry name" value="Metal-dependent hydrolases"/>
    <property type="match status" value="1"/>
</dbReference>
<dbReference type="InterPro" id="IPR032466">
    <property type="entry name" value="Metal_Hydrolase"/>
</dbReference>
<dbReference type="RefSeq" id="WP_106006247.1">
    <property type="nucleotide sequence ID" value="NZ_CP136419.1"/>
</dbReference>
<keyword evidence="7" id="KW-1185">Reference proteome</keyword>
<dbReference type="InterPro" id="IPR017700">
    <property type="entry name" value="Aminohydrolase_SsnA"/>
</dbReference>
<name>A0A2T0ALT9_9FIRM</name>
<dbReference type="EC" id="3.5.4.28" evidence="6"/>
<comment type="caution">
    <text evidence="6">The sequence shown here is derived from an EMBL/GenBank/DDBJ whole genome shotgun (WGS) entry which is preliminary data.</text>
</comment>
<evidence type="ECO:0000313" key="7">
    <source>
        <dbReference type="Proteomes" id="UP000238415"/>
    </source>
</evidence>
<dbReference type="Pfam" id="PF22039">
    <property type="entry name" value="HUTI_composite_bact"/>
    <property type="match status" value="1"/>
</dbReference>
<keyword evidence="1" id="KW-0479">Metal-binding</keyword>
<dbReference type="Gene3D" id="2.30.40.10">
    <property type="entry name" value="Urease, subunit C, domain 1"/>
    <property type="match status" value="1"/>
</dbReference>
<gene>
    <name evidence="6" type="primary">mtaD_2</name>
    <name evidence="6" type="ORF">MOHU_23260</name>
</gene>